<evidence type="ECO:0000259" key="8">
    <source>
        <dbReference type="Pfam" id="PF04101"/>
    </source>
</evidence>
<dbReference type="AlphaFoldDB" id="A0A2S2Q847"/>
<gene>
    <name evidence="9" type="primary">Alg13</name>
    <name evidence="11" type="synonym">LOC112684419</name>
    <name evidence="9" type="ORF">g.89607</name>
</gene>
<keyword evidence="5" id="KW-0328">Glycosyltransferase</keyword>
<evidence type="ECO:0000256" key="2">
    <source>
        <dbReference type="ARBA" id="ARBA00006962"/>
    </source>
</evidence>
<dbReference type="Pfam" id="PF04101">
    <property type="entry name" value="Glyco_tran_28_C"/>
    <property type="match status" value="1"/>
</dbReference>
<reference evidence="9" key="1">
    <citation type="submission" date="2018-04" db="EMBL/GenBank/DDBJ databases">
        <title>Transcriptome assembly of Sipha flava.</title>
        <authorList>
            <person name="Scully E.D."/>
            <person name="Geib S.M."/>
            <person name="Palmer N.A."/>
            <person name="Koch K."/>
            <person name="Bradshaw J."/>
            <person name="Heng-Moss T."/>
            <person name="Sarath G."/>
        </authorList>
    </citation>
    <scope>NUCLEOTIDE SEQUENCE</scope>
</reference>
<evidence type="ECO:0000256" key="1">
    <source>
        <dbReference type="ARBA" id="ARBA00004240"/>
    </source>
</evidence>
<evidence type="ECO:0000256" key="3">
    <source>
        <dbReference type="ARBA" id="ARBA00012614"/>
    </source>
</evidence>
<dbReference type="EMBL" id="GGMS01004537">
    <property type="protein sequence ID" value="MBY73740.1"/>
    <property type="molecule type" value="Transcribed_RNA"/>
</dbReference>
<evidence type="ECO:0000313" key="10">
    <source>
        <dbReference type="Proteomes" id="UP000694846"/>
    </source>
</evidence>
<dbReference type="PANTHER" id="PTHR12867">
    <property type="entry name" value="GLYCOSYL TRANSFERASE-RELATED"/>
    <property type="match status" value="1"/>
</dbReference>
<dbReference type="EC" id="2.4.1.141" evidence="3"/>
<dbReference type="PANTHER" id="PTHR12867:SF6">
    <property type="entry name" value="N-ACETYLGLUCOSAMINYLDIPHOSPHODOLICHOL N-ACETYLGLUCOSAMINYLTRANSFERASE"/>
    <property type="match status" value="1"/>
</dbReference>
<comment type="similarity">
    <text evidence="2">Belongs to the glycosyltransferase 28 family.</text>
</comment>
<organism evidence="9">
    <name type="scientific">Sipha flava</name>
    <name type="common">yellow sugarcane aphid</name>
    <dbReference type="NCBI Taxonomy" id="143950"/>
    <lineage>
        <taxon>Eukaryota</taxon>
        <taxon>Metazoa</taxon>
        <taxon>Ecdysozoa</taxon>
        <taxon>Arthropoda</taxon>
        <taxon>Hexapoda</taxon>
        <taxon>Insecta</taxon>
        <taxon>Pterygota</taxon>
        <taxon>Neoptera</taxon>
        <taxon>Paraneoptera</taxon>
        <taxon>Hemiptera</taxon>
        <taxon>Sternorrhyncha</taxon>
        <taxon>Aphidomorpha</taxon>
        <taxon>Aphidoidea</taxon>
        <taxon>Aphididae</taxon>
        <taxon>Sipha</taxon>
    </lineage>
</organism>
<evidence type="ECO:0000256" key="6">
    <source>
        <dbReference type="ARBA" id="ARBA00022679"/>
    </source>
</evidence>
<dbReference type="OrthoDB" id="20273at2759"/>
<accession>A0A2S2Q847</accession>
<comment type="subcellular location">
    <subcellularLocation>
        <location evidence="1">Endoplasmic reticulum</location>
    </subcellularLocation>
</comment>
<keyword evidence="10" id="KW-1185">Reference proteome</keyword>
<keyword evidence="7" id="KW-0256">Endoplasmic reticulum</keyword>
<proteinExistence type="inferred from homology"/>
<protein>
    <recommendedName>
        <fullName evidence="4">UDP-N-acetylglucosamine transferase subunit ALG13</fullName>
        <ecNumber evidence="3">2.4.1.141</ecNumber>
    </recommendedName>
</protein>
<keyword evidence="6 9" id="KW-0808">Transferase</keyword>
<dbReference type="SUPFAM" id="SSF53756">
    <property type="entry name" value="UDP-Glycosyltransferase/glycogen phosphorylase"/>
    <property type="match status" value="1"/>
</dbReference>
<reference evidence="11" key="2">
    <citation type="submission" date="2025-04" db="UniProtKB">
        <authorList>
            <consortium name="RefSeq"/>
        </authorList>
    </citation>
    <scope>IDENTIFICATION</scope>
    <source>
        <tissue evidence="11">Whole body</tissue>
    </source>
</reference>
<dbReference type="InterPro" id="IPR007235">
    <property type="entry name" value="Glyco_trans_28_C"/>
</dbReference>
<dbReference type="RefSeq" id="XP_025411739.1">
    <property type="nucleotide sequence ID" value="XM_025555954.1"/>
</dbReference>
<evidence type="ECO:0000256" key="7">
    <source>
        <dbReference type="ARBA" id="ARBA00022824"/>
    </source>
</evidence>
<dbReference type="Gene3D" id="3.40.50.2000">
    <property type="entry name" value="Glycogen Phosphorylase B"/>
    <property type="match status" value="1"/>
</dbReference>
<dbReference type="GO" id="GO:0004577">
    <property type="term" value="F:N-acetylglucosaminyldiphosphodolichol N-acetylglucosaminyltransferase activity"/>
    <property type="evidence" value="ECO:0007669"/>
    <property type="project" value="UniProtKB-EC"/>
</dbReference>
<evidence type="ECO:0000313" key="9">
    <source>
        <dbReference type="EMBL" id="MBY73740.1"/>
    </source>
</evidence>
<sequence>MSTKSVFVTVGTTKFDELITSVTEDCVLEALKRKGYTSMTIQIGNGTFIIKPSNIVKISSYKFKSDIGLDMRNSDLVISHGGAGSIMQALDYGKPLLVVVNEKLMNNHQYELAEKLYKEKYLYYTTCKNLCNILENSDFSLLNSIKIDNSHKICKQIEYFFNV</sequence>
<evidence type="ECO:0000313" key="11">
    <source>
        <dbReference type="RefSeq" id="XP_025411739.1"/>
    </source>
</evidence>
<name>A0A2S2Q847_9HEMI</name>
<evidence type="ECO:0000256" key="5">
    <source>
        <dbReference type="ARBA" id="ARBA00022676"/>
    </source>
</evidence>
<dbReference type="Proteomes" id="UP000694846">
    <property type="component" value="Unplaced"/>
</dbReference>
<feature type="domain" description="Glycosyl transferase family 28 C-terminal" evidence="8">
    <location>
        <begin position="6"/>
        <end position="135"/>
    </location>
</feature>
<dbReference type="GO" id="GO:0005783">
    <property type="term" value="C:endoplasmic reticulum"/>
    <property type="evidence" value="ECO:0007669"/>
    <property type="project" value="UniProtKB-SubCell"/>
</dbReference>
<dbReference type="InterPro" id="IPR039042">
    <property type="entry name" value="Alg13-like"/>
</dbReference>
<dbReference type="GO" id="GO:0006488">
    <property type="term" value="P:dolichol-linked oligosaccharide biosynthetic process"/>
    <property type="evidence" value="ECO:0007669"/>
    <property type="project" value="InterPro"/>
</dbReference>
<evidence type="ECO:0000256" key="4">
    <source>
        <dbReference type="ARBA" id="ARBA00017468"/>
    </source>
</evidence>